<protein>
    <submittedName>
        <fullName evidence="2">Sugar phosphate isomerase/epimerase</fullName>
    </submittedName>
</protein>
<dbReference type="EMBL" id="SMRT01000003">
    <property type="protein sequence ID" value="TDF98700.1"/>
    <property type="molecule type" value="Genomic_DNA"/>
</dbReference>
<organism evidence="2 3">
    <name type="scientific">Paenibacillus piri</name>
    <dbReference type="NCBI Taxonomy" id="2547395"/>
    <lineage>
        <taxon>Bacteria</taxon>
        <taxon>Bacillati</taxon>
        <taxon>Bacillota</taxon>
        <taxon>Bacilli</taxon>
        <taxon>Bacillales</taxon>
        <taxon>Paenibacillaceae</taxon>
        <taxon>Paenibacillus</taxon>
    </lineage>
</organism>
<evidence type="ECO:0000313" key="2">
    <source>
        <dbReference type="EMBL" id="TDF98700.1"/>
    </source>
</evidence>
<reference evidence="2 3" key="1">
    <citation type="submission" date="2019-03" db="EMBL/GenBank/DDBJ databases">
        <title>This is whole genome sequence of Paenibacillus sp MS74 strain.</title>
        <authorList>
            <person name="Trinh H.N."/>
        </authorList>
    </citation>
    <scope>NUCLEOTIDE SEQUENCE [LARGE SCALE GENOMIC DNA]</scope>
    <source>
        <strain evidence="2 3">MS74</strain>
    </source>
</reference>
<keyword evidence="2" id="KW-0413">Isomerase</keyword>
<name>A0A4R5KUU9_9BACL</name>
<dbReference type="SUPFAM" id="SSF51658">
    <property type="entry name" value="Xylose isomerase-like"/>
    <property type="match status" value="1"/>
</dbReference>
<comment type="caution">
    <text evidence="2">The sequence shown here is derived from an EMBL/GenBank/DDBJ whole genome shotgun (WGS) entry which is preliminary data.</text>
</comment>
<accession>A0A4R5KUU9</accession>
<feature type="domain" description="Xylose isomerase-like TIM barrel" evidence="1">
    <location>
        <begin position="32"/>
        <end position="227"/>
    </location>
</feature>
<dbReference type="Proteomes" id="UP000295636">
    <property type="component" value="Unassembled WGS sequence"/>
</dbReference>
<keyword evidence="3" id="KW-1185">Reference proteome</keyword>
<dbReference type="Gene3D" id="3.20.20.150">
    <property type="entry name" value="Divalent-metal-dependent TIM barrel enzymes"/>
    <property type="match status" value="1"/>
</dbReference>
<proteinExistence type="predicted"/>
<evidence type="ECO:0000259" key="1">
    <source>
        <dbReference type="Pfam" id="PF01261"/>
    </source>
</evidence>
<dbReference type="AlphaFoldDB" id="A0A4R5KUU9"/>
<evidence type="ECO:0000313" key="3">
    <source>
        <dbReference type="Proteomes" id="UP000295636"/>
    </source>
</evidence>
<dbReference type="InterPro" id="IPR013022">
    <property type="entry name" value="Xyl_isomerase-like_TIM-brl"/>
</dbReference>
<dbReference type="OrthoDB" id="2596839at2"/>
<gene>
    <name evidence="2" type="ORF">E1757_09200</name>
</gene>
<dbReference type="Pfam" id="PF01261">
    <property type="entry name" value="AP_endonuc_2"/>
    <property type="match status" value="1"/>
</dbReference>
<sequence length="296" mass="34391">MEVDMMAKLTMLNWMASKDFNESLDIQKAWGIEVLDMKDHIFGKSVENLSYKEAEQAVRLIEARNMSVHCLSTLIFQDDIEKGERQYGGMHLQSVERVLDIAALFKPTFIRLLPARLPERRQTECSRVCIERQYPWLYRLYQTAVDQISEAGYAVTIENEKSSIFSNVDDILDFFMKLNRSGNVSLTYDVQNLWQMGTFPSMDVYRNLKPLIGYLHVKGGQAEPGAQELKWKSSLEDASWPVEPMIKQAVKDNVSPVICLNPTYGQMKENYDYNNMFKRDLDYMKQIMSRIERCDS</sequence>
<dbReference type="GO" id="GO:0016853">
    <property type="term" value="F:isomerase activity"/>
    <property type="evidence" value="ECO:0007669"/>
    <property type="project" value="UniProtKB-KW"/>
</dbReference>
<dbReference type="InterPro" id="IPR036237">
    <property type="entry name" value="Xyl_isomerase-like_sf"/>
</dbReference>